<dbReference type="SUPFAM" id="SSF56112">
    <property type="entry name" value="Protein kinase-like (PK-like)"/>
    <property type="match status" value="1"/>
</dbReference>
<organism evidence="6 7">
    <name type="scientific">Mycena pura</name>
    <dbReference type="NCBI Taxonomy" id="153505"/>
    <lineage>
        <taxon>Eukaryota</taxon>
        <taxon>Fungi</taxon>
        <taxon>Dikarya</taxon>
        <taxon>Basidiomycota</taxon>
        <taxon>Agaricomycotina</taxon>
        <taxon>Agaricomycetes</taxon>
        <taxon>Agaricomycetidae</taxon>
        <taxon>Agaricales</taxon>
        <taxon>Marasmiineae</taxon>
        <taxon>Mycenaceae</taxon>
        <taxon>Mycena</taxon>
    </lineage>
</organism>
<feature type="compositionally biased region" description="Basic residues" evidence="4">
    <location>
        <begin position="322"/>
        <end position="332"/>
    </location>
</feature>
<keyword evidence="3" id="KW-0418">Kinase</keyword>
<evidence type="ECO:0000313" key="6">
    <source>
        <dbReference type="EMBL" id="KAJ7201366.1"/>
    </source>
</evidence>
<dbReference type="EMBL" id="JARJCW010000059">
    <property type="protein sequence ID" value="KAJ7201366.1"/>
    <property type="molecule type" value="Genomic_DNA"/>
</dbReference>
<feature type="region of interest" description="Disordered" evidence="4">
    <location>
        <begin position="68"/>
        <end position="88"/>
    </location>
</feature>
<feature type="compositionally biased region" description="Acidic residues" evidence="4">
    <location>
        <begin position="303"/>
        <end position="317"/>
    </location>
</feature>
<evidence type="ECO:0000256" key="4">
    <source>
        <dbReference type="SAM" id="MobiDB-lite"/>
    </source>
</evidence>
<evidence type="ECO:0000256" key="2">
    <source>
        <dbReference type="ARBA" id="ARBA00022679"/>
    </source>
</evidence>
<evidence type="ECO:0000256" key="3">
    <source>
        <dbReference type="ARBA" id="ARBA00022777"/>
    </source>
</evidence>
<keyword evidence="2" id="KW-0808">Transferase</keyword>
<keyword evidence="7" id="KW-1185">Reference proteome</keyword>
<feature type="region of interest" description="Disordered" evidence="4">
    <location>
        <begin position="303"/>
        <end position="332"/>
    </location>
</feature>
<dbReference type="InterPro" id="IPR011009">
    <property type="entry name" value="Kinase-like_dom_sf"/>
</dbReference>
<dbReference type="Gene3D" id="3.20.200.10">
    <property type="entry name" value="MHCK/EF2 kinase"/>
    <property type="match status" value="1"/>
</dbReference>
<name>A0AAD6Y4S3_9AGAR</name>
<dbReference type="PROSITE" id="PS51158">
    <property type="entry name" value="ALPHA_KINASE"/>
    <property type="match status" value="1"/>
</dbReference>
<evidence type="ECO:0000259" key="5">
    <source>
        <dbReference type="PROSITE" id="PS51158"/>
    </source>
</evidence>
<dbReference type="GO" id="GO:0005524">
    <property type="term" value="F:ATP binding"/>
    <property type="evidence" value="ECO:0007669"/>
    <property type="project" value="InterPro"/>
</dbReference>
<proteinExistence type="predicted"/>
<dbReference type="AlphaFoldDB" id="A0AAD6Y4S3"/>
<protein>
    <recommendedName>
        <fullName evidence="5">Alpha-type protein kinase domain-containing protein</fullName>
    </recommendedName>
</protein>
<keyword evidence="1" id="KW-0723">Serine/threonine-protein kinase</keyword>
<dbReference type="GO" id="GO:0004674">
    <property type="term" value="F:protein serine/threonine kinase activity"/>
    <property type="evidence" value="ECO:0007669"/>
    <property type="project" value="UniProtKB-KW"/>
</dbReference>
<dbReference type="Pfam" id="PF02816">
    <property type="entry name" value="Alpha_kinase"/>
    <property type="match status" value="1"/>
</dbReference>
<dbReference type="Proteomes" id="UP001219525">
    <property type="component" value="Unassembled WGS sequence"/>
</dbReference>
<gene>
    <name evidence="6" type="ORF">GGX14DRAFT_571487</name>
</gene>
<dbReference type="InterPro" id="IPR004166">
    <property type="entry name" value="a-kinase_dom"/>
</dbReference>
<evidence type="ECO:0000313" key="7">
    <source>
        <dbReference type="Proteomes" id="UP001219525"/>
    </source>
</evidence>
<comment type="caution">
    <text evidence="6">The sequence shown here is derived from an EMBL/GenBank/DDBJ whole genome shotgun (WGS) entry which is preliminary data.</text>
</comment>
<evidence type="ECO:0000256" key="1">
    <source>
        <dbReference type="ARBA" id="ARBA00022527"/>
    </source>
</evidence>
<feature type="domain" description="Alpha-type protein kinase" evidence="5">
    <location>
        <begin position="423"/>
        <end position="674"/>
    </location>
</feature>
<accession>A0AAD6Y4S3</accession>
<reference evidence="6" key="1">
    <citation type="submission" date="2023-03" db="EMBL/GenBank/DDBJ databases">
        <title>Massive genome expansion in bonnet fungi (Mycena s.s.) driven by repeated elements and novel gene families across ecological guilds.</title>
        <authorList>
            <consortium name="Lawrence Berkeley National Laboratory"/>
            <person name="Harder C.B."/>
            <person name="Miyauchi S."/>
            <person name="Viragh M."/>
            <person name="Kuo A."/>
            <person name="Thoen E."/>
            <person name="Andreopoulos B."/>
            <person name="Lu D."/>
            <person name="Skrede I."/>
            <person name="Drula E."/>
            <person name="Henrissat B."/>
            <person name="Morin E."/>
            <person name="Kohler A."/>
            <person name="Barry K."/>
            <person name="LaButti K."/>
            <person name="Morin E."/>
            <person name="Salamov A."/>
            <person name="Lipzen A."/>
            <person name="Mereny Z."/>
            <person name="Hegedus B."/>
            <person name="Baldrian P."/>
            <person name="Stursova M."/>
            <person name="Weitz H."/>
            <person name="Taylor A."/>
            <person name="Grigoriev I.V."/>
            <person name="Nagy L.G."/>
            <person name="Martin F."/>
            <person name="Kauserud H."/>
        </authorList>
    </citation>
    <scope>NUCLEOTIDE SEQUENCE</scope>
    <source>
        <strain evidence="6">9144</strain>
    </source>
</reference>
<sequence length="681" mass="74286">MNPPTASIAASLTAAGPVRCDRRNECRGRPDGVHPPSTVLRKLKIKNANEIFICARCYRHYKNKKTTVSTARQDDGSHPSGGSVQVPQGDASVHGLIAAAQRHEKVPIRAVGSLTAPANANGQRIGIANGYTANHHTYRADAKYNRARALAPVHHSITGSVTTRLTFTAPNGSKRVVFGVSSRNVPVSIGSDALLRLAFKSILPEYSNTLVAKGFPLPLSFPLTTADVRLCDKHGVSYHAEDDDIRSNIPDVIRDHFFRRDKDGSLSQTIKPNAGPALVILHLRSQWWGEFTEWGIKAHREVEEAESDGWEVEDSDVDTGSKRKSTAKGKSRKRSATEILSIELTAAPIPSIHHDSSYRAPLPSSSHTSLQAPEAFAFSSGDIAMALSQQTNHQAEELRHLVNTRKLCVTFSPVKFFRLDELIQMTIAEKRRPDVFGPQLDAEMTLNFGVAISGGFKVAVFGKMLPAAFPSPEVCAKQVFAHEKGPTAILPMTQQLPLLCDELNVLVWSNALVKAVYDIITTATAANRLVDPTWAPQMVVPHLRFVQAGLAVEQRDRSRGQVFLVEECIPGAFDKFVHNGSAGLSADAAADPITQFLTFSQHAQYIASNGLAYVSDYQGGKVAPNAILLTDPQILMDLKLGRIFAGGNVRAAFQRFPMEHVCNSFCIDFNLTLLDQFMPPA</sequence>